<protein>
    <submittedName>
        <fullName evidence="1">Uncharacterized protein</fullName>
    </submittedName>
</protein>
<evidence type="ECO:0000313" key="1">
    <source>
        <dbReference type="EMBL" id="TWI11999.1"/>
    </source>
</evidence>
<dbReference type="EMBL" id="VLKP01000004">
    <property type="protein sequence ID" value="TWI11999.1"/>
    <property type="molecule type" value="Genomic_DNA"/>
</dbReference>
<dbReference type="Proteomes" id="UP000316471">
    <property type="component" value="Unassembled WGS sequence"/>
</dbReference>
<proteinExistence type="predicted"/>
<gene>
    <name evidence="1" type="ORF">IP93_01280</name>
</gene>
<reference evidence="1 2" key="1">
    <citation type="journal article" date="2015" name="Stand. Genomic Sci.">
        <title>Genomic Encyclopedia of Bacterial and Archaeal Type Strains, Phase III: the genomes of soil and plant-associated and newly described type strains.</title>
        <authorList>
            <person name="Whitman W.B."/>
            <person name="Woyke T."/>
            <person name="Klenk H.P."/>
            <person name="Zhou Y."/>
            <person name="Lilburn T.G."/>
            <person name="Beck B.J."/>
            <person name="De Vos P."/>
            <person name="Vandamme P."/>
            <person name="Eisen J.A."/>
            <person name="Garrity G."/>
            <person name="Hugenholtz P."/>
            <person name="Kyrpides N.C."/>
        </authorList>
    </citation>
    <scope>NUCLEOTIDE SEQUENCE [LARGE SCALE GENOMIC DNA]</scope>
    <source>
        <strain evidence="1 2">CGMCC 1.10136</strain>
    </source>
</reference>
<accession>A0A562LWG8</accession>
<dbReference type="RefSeq" id="WP_144813430.1">
    <property type="nucleotide sequence ID" value="NZ_VLKP01000004.1"/>
</dbReference>
<comment type="caution">
    <text evidence="1">The sequence shown here is derived from an EMBL/GenBank/DDBJ whole genome shotgun (WGS) entry which is preliminary data.</text>
</comment>
<evidence type="ECO:0000313" key="2">
    <source>
        <dbReference type="Proteomes" id="UP000316471"/>
    </source>
</evidence>
<dbReference type="AlphaFoldDB" id="A0A562LWG8"/>
<dbReference type="OrthoDB" id="6057900at2"/>
<organism evidence="1 2">
    <name type="scientific">Aerolutibacter ruishenii</name>
    <dbReference type="NCBI Taxonomy" id="686800"/>
    <lineage>
        <taxon>Bacteria</taxon>
        <taxon>Pseudomonadati</taxon>
        <taxon>Pseudomonadota</taxon>
        <taxon>Gammaproteobacteria</taxon>
        <taxon>Lysobacterales</taxon>
        <taxon>Lysobacteraceae</taxon>
        <taxon>Aerolutibacter</taxon>
    </lineage>
</organism>
<keyword evidence="2" id="KW-1185">Reference proteome</keyword>
<sequence length="151" mass="16770">MELEPTFATSVLPLKRLETLDALLASMEVTLSLLRYAPGDKRGVMPWSPELSPAYCRQVAAALDLYGSEIDDDDSDKLDSGEAYEILLGETPLLEKMHAQCERLRRVLALSEEVLEAVGSDVMAVAFDKHIELERAGRAHRIKAWWNAGEA</sequence>
<name>A0A562LWG8_9GAMM</name>